<evidence type="ECO:0000313" key="3">
    <source>
        <dbReference type="Proteomes" id="UP000663866"/>
    </source>
</evidence>
<dbReference type="Gene3D" id="2.130.10.130">
    <property type="entry name" value="Integrin alpha, N-terminal"/>
    <property type="match status" value="1"/>
</dbReference>
<comment type="caution">
    <text evidence="2">The sequence shown here is derived from an EMBL/GenBank/DDBJ whole genome shotgun (WGS) entry which is preliminary data.</text>
</comment>
<accession>A0A820APL9</accession>
<reference evidence="2" key="1">
    <citation type="submission" date="2021-02" db="EMBL/GenBank/DDBJ databases">
        <authorList>
            <person name="Nowell W R."/>
        </authorList>
    </citation>
    <scope>NUCLEOTIDE SEQUENCE</scope>
</reference>
<evidence type="ECO:0000256" key="1">
    <source>
        <dbReference type="ARBA" id="ARBA00022729"/>
    </source>
</evidence>
<dbReference type="Proteomes" id="UP000663866">
    <property type="component" value="Unassembled WGS sequence"/>
</dbReference>
<dbReference type="SUPFAM" id="SSF69318">
    <property type="entry name" value="Integrin alpha N-terminal domain"/>
    <property type="match status" value="2"/>
</dbReference>
<dbReference type="Gene3D" id="2.30.30.100">
    <property type="match status" value="1"/>
</dbReference>
<dbReference type="InterPro" id="IPR013517">
    <property type="entry name" value="FG-GAP"/>
</dbReference>
<dbReference type="PANTHER" id="PTHR46580">
    <property type="entry name" value="SENSOR KINASE-RELATED"/>
    <property type="match status" value="1"/>
</dbReference>
<protein>
    <submittedName>
        <fullName evidence="2">Uncharacterized protein</fullName>
    </submittedName>
</protein>
<evidence type="ECO:0000313" key="2">
    <source>
        <dbReference type="EMBL" id="CAF4180722.1"/>
    </source>
</evidence>
<gene>
    <name evidence="2" type="ORF">OVN521_LOCUS25262</name>
</gene>
<keyword evidence="3" id="KW-1185">Reference proteome</keyword>
<keyword evidence="1" id="KW-0732">Signal</keyword>
<name>A0A820APL9_9BILA</name>
<dbReference type="Pfam" id="PF13517">
    <property type="entry name" value="FG-GAP_3"/>
    <property type="match status" value="3"/>
</dbReference>
<dbReference type="AlphaFoldDB" id="A0A820APL9"/>
<organism evidence="2 3">
    <name type="scientific">Rotaria magnacalcarata</name>
    <dbReference type="NCBI Taxonomy" id="392030"/>
    <lineage>
        <taxon>Eukaryota</taxon>
        <taxon>Metazoa</taxon>
        <taxon>Spiralia</taxon>
        <taxon>Gnathifera</taxon>
        <taxon>Rotifera</taxon>
        <taxon>Eurotatoria</taxon>
        <taxon>Bdelloidea</taxon>
        <taxon>Philodinida</taxon>
        <taxon>Philodinidae</taxon>
        <taxon>Rotaria</taxon>
    </lineage>
</organism>
<dbReference type="EMBL" id="CAJOBG010006239">
    <property type="protein sequence ID" value="CAF4180722.1"/>
    <property type="molecule type" value="Genomic_DNA"/>
</dbReference>
<proteinExistence type="predicted"/>
<sequence>MDIAVANYDTNNVGAHLGSGGGLLGLGNGSFVRTQISTIGFGSGAQSLAAGDSNNDHLSDIIVNNNVDNHGSSYNMGTSSDISKLAVGDFDNDGKLDLALTMTNGENVEILFGDGSGQFRSNNSFPIALAIGDFNEDHQLNIVVVAAKAMQIFILLGFGNGSFTIQTSFSTGDVPGLVSIVVGDFNQDDMLVIALINQPSRIELKFWVIGKTETNPNPGLENWNLMVLVLFLHSYLSITDIDNNNWTDIVVADSKNNSIMLLIGHRNGDFNNDNCLDLVIANQGTDEIGISLGFNYPTFLIKKDSTPASVTNNDLNNANILDLVVVDMKAMNILVFIGKENGLFADSMVYRTGIGSSPISAKIGDFNNDFHLDIAVAHSKNDSIGILYGYGNGTFADRIIYSTGSNSAPVSVTVGSINRDDYSDMVVALSGTNQLAIFMGYNNGVSDWPQCHSVGSGKGPVSACIDEFNVNYRTDIILVNQVSEFVTVLFDYDNESFSKIKVFKPVTGSLPTTVSIDGLNNDGYLDMTVILTDINSVALLFDYDNGNFTESMVWSTGDGSCPTNVALGDVNSDNLIDIVTANYQTDSVEVLCQDKRQMFLNQITYSTGTNSYPRSVIVADFNSDDHKGGKTDFFDLNLKKIKEIRKNQKNQENPNDLMKIELYSHPFKPKCKKCDKIHLWKKYYTDMNMLVILTLREIWNFKGSKQLPVYLEQETETDNIGMFIGQGNGYFTNQTTFSTGNESSPNAIAVGNFNNDSFVDLVVANMASDCIGVLIGDGHGNFYNLTNYSTTVIFSHSRRFQ</sequence>
<dbReference type="InterPro" id="IPR028994">
    <property type="entry name" value="Integrin_alpha_N"/>
</dbReference>